<accession>A0ABD5NK45</accession>
<dbReference type="AlphaFoldDB" id="A0ABD5NK45"/>
<gene>
    <name evidence="1" type="ORF">ACFOUR_03010</name>
</gene>
<proteinExistence type="predicted"/>
<reference evidence="1 2" key="1">
    <citation type="journal article" date="2019" name="Int. J. Syst. Evol. Microbiol.">
        <title>The Global Catalogue of Microorganisms (GCM) 10K type strain sequencing project: providing services to taxonomists for standard genome sequencing and annotation.</title>
        <authorList>
            <consortium name="The Broad Institute Genomics Platform"/>
            <consortium name="The Broad Institute Genome Sequencing Center for Infectious Disease"/>
            <person name="Wu L."/>
            <person name="Ma J."/>
        </authorList>
    </citation>
    <scope>NUCLEOTIDE SEQUENCE [LARGE SCALE GENOMIC DNA]</scope>
    <source>
        <strain evidence="1 2">IBRC-M 10256</strain>
    </source>
</reference>
<comment type="caution">
    <text evidence="1">The sequence shown here is derived from an EMBL/GenBank/DDBJ whole genome shotgun (WGS) entry which is preliminary data.</text>
</comment>
<organism evidence="1 2">
    <name type="scientific">Halovivax cerinus</name>
    <dbReference type="NCBI Taxonomy" id="1487865"/>
    <lineage>
        <taxon>Archaea</taxon>
        <taxon>Methanobacteriati</taxon>
        <taxon>Methanobacteriota</taxon>
        <taxon>Stenosarchaea group</taxon>
        <taxon>Halobacteria</taxon>
        <taxon>Halobacteriales</taxon>
        <taxon>Natrialbaceae</taxon>
        <taxon>Halovivax</taxon>
    </lineage>
</organism>
<dbReference type="Proteomes" id="UP001595846">
    <property type="component" value="Unassembled WGS sequence"/>
</dbReference>
<dbReference type="InterPro" id="IPR055533">
    <property type="entry name" value="DUF7109"/>
</dbReference>
<name>A0ABD5NK45_9EURY</name>
<dbReference type="EMBL" id="JBHSAQ010000001">
    <property type="protein sequence ID" value="MFC3957343.1"/>
    <property type="molecule type" value="Genomic_DNA"/>
</dbReference>
<keyword evidence="2" id="KW-1185">Reference proteome</keyword>
<evidence type="ECO:0000313" key="1">
    <source>
        <dbReference type="EMBL" id="MFC3957343.1"/>
    </source>
</evidence>
<dbReference type="GeneID" id="73904487"/>
<dbReference type="Pfam" id="PF23421">
    <property type="entry name" value="DUF7109"/>
    <property type="match status" value="1"/>
</dbReference>
<protein>
    <submittedName>
        <fullName evidence="1">Uncharacterized protein</fullName>
    </submittedName>
</protein>
<dbReference type="RefSeq" id="WP_256531733.1">
    <property type="nucleotide sequence ID" value="NZ_CP101824.1"/>
</dbReference>
<sequence>MEPTVDELAGIVDLFGALTRSELERALTELAARTGRSEPAAADAIDAALESFALLACDVDGSDGFVAGPAAFPTLPPHAEDLPHILEVPPRSPSADELARLAGERFAAEVDQAVDANDEAHARDLLDLSYEVEAWAPVDLDDERDRLDALCD</sequence>
<evidence type="ECO:0000313" key="2">
    <source>
        <dbReference type="Proteomes" id="UP001595846"/>
    </source>
</evidence>